<dbReference type="Proteomes" id="UP000237105">
    <property type="component" value="Unassembled WGS sequence"/>
</dbReference>
<organism evidence="1 2">
    <name type="scientific">Parasponia andersonii</name>
    <name type="common">Sponia andersonii</name>
    <dbReference type="NCBI Taxonomy" id="3476"/>
    <lineage>
        <taxon>Eukaryota</taxon>
        <taxon>Viridiplantae</taxon>
        <taxon>Streptophyta</taxon>
        <taxon>Embryophyta</taxon>
        <taxon>Tracheophyta</taxon>
        <taxon>Spermatophyta</taxon>
        <taxon>Magnoliopsida</taxon>
        <taxon>eudicotyledons</taxon>
        <taxon>Gunneridae</taxon>
        <taxon>Pentapetalae</taxon>
        <taxon>rosids</taxon>
        <taxon>fabids</taxon>
        <taxon>Rosales</taxon>
        <taxon>Cannabaceae</taxon>
        <taxon>Parasponia</taxon>
    </lineage>
</organism>
<protein>
    <submittedName>
        <fullName evidence="1">Uncharacterized protein</fullName>
    </submittedName>
</protein>
<evidence type="ECO:0000313" key="2">
    <source>
        <dbReference type="Proteomes" id="UP000237105"/>
    </source>
</evidence>
<dbReference type="OrthoDB" id="10530547at2759"/>
<accession>A0A2P5D3L0</accession>
<comment type="caution">
    <text evidence="1">The sequence shown here is derived from an EMBL/GenBank/DDBJ whole genome shotgun (WGS) entry which is preliminary data.</text>
</comment>
<evidence type="ECO:0000313" key="1">
    <source>
        <dbReference type="EMBL" id="PON67863.1"/>
    </source>
</evidence>
<proteinExistence type="predicted"/>
<reference evidence="2" key="1">
    <citation type="submission" date="2016-06" db="EMBL/GenBank/DDBJ databases">
        <title>Parallel loss of symbiosis genes in relatives of nitrogen-fixing non-legume Parasponia.</title>
        <authorList>
            <person name="Van Velzen R."/>
            <person name="Holmer R."/>
            <person name="Bu F."/>
            <person name="Rutten L."/>
            <person name="Van Zeijl A."/>
            <person name="Liu W."/>
            <person name="Santuari L."/>
            <person name="Cao Q."/>
            <person name="Sharma T."/>
            <person name="Shen D."/>
            <person name="Roswanjaya Y."/>
            <person name="Wardhani T."/>
            <person name="Kalhor M.S."/>
            <person name="Jansen J."/>
            <person name="Van den Hoogen J."/>
            <person name="Gungor B."/>
            <person name="Hartog M."/>
            <person name="Hontelez J."/>
            <person name="Verver J."/>
            <person name="Yang W.-C."/>
            <person name="Schijlen E."/>
            <person name="Repin R."/>
            <person name="Schilthuizen M."/>
            <person name="Schranz E."/>
            <person name="Heidstra R."/>
            <person name="Miyata K."/>
            <person name="Fedorova E."/>
            <person name="Kohlen W."/>
            <person name="Bisseling T."/>
            <person name="Smit S."/>
            <person name="Geurts R."/>
        </authorList>
    </citation>
    <scope>NUCLEOTIDE SEQUENCE [LARGE SCALE GENOMIC DNA]</scope>
    <source>
        <strain evidence="2">cv. WU1-14</strain>
    </source>
</reference>
<dbReference type="AlphaFoldDB" id="A0A2P5D3L0"/>
<dbReference type="EMBL" id="JXTB01000068">
    <property type="protein sequence ID" value="PON67863.1"/>
    <property type="molecule type" value="Genomic_DNA"/>
</dbReference>
<name>A0A2P5D3L0_PARAD</name>
<sequence>MERWFTPKCSFSFVISSILKPAVDIHYETPSFCMITAVENHLRSILFRHKPNAVELSSRILHCM</sequence>
<gene>
    <name evidence="1" type="ORF">PanWU01x14_100310</name>
</gene>
<keyword evidence="2" id="KW-1185">Reference proteome</keyword>